<dbReference type="PROSITE" id="PS50088">
    <property type="entry name" value="ANK_REPEAT"/>
    <property type="match status" value="3"/>
</dbReference>
<evidence type="ECO:0000259" key="6">
    <source>
        <dbReference type="PROSITE" id="PS51382"/>
    </source>
</evidence>
<dbReference type="Gene3D" id="3.20.20.190">
    <property type="entry name" value="Phosphatidylinositol (PI) phosphodiesterase"/>
    <property type="match status" value="1"/>
</dbReference>
<dbReference type="InterPro" id="IPR057506">
    <property type="entry name" value="C2_GPCPD1"/>
</dbReference>
<feature type="repeat" description="ANK" evidence="4">
    <location>
        <begin position="457"/>
        <end position="489"/>
    </location>
</feature>
<evidence type="ECO:0000256" key="5">
    <source>
        <dbReference type="SAM" id="MobiDB-lite"/>
    </source>
</evidence>
<dbReference type="PROSITE" id="PS51704">
    <property type="entry name" value="GP_PDE"/>
    <property type="match status" value="1"/>
</dbReference>
<feature type="compositionally biased region" description="Basic and acidic residues" evidence="5">
    <location>
        <begin position="929"/>
        <end position="944"/>
    </location>
</feature>
<dbReference type="OrthoDB" id="197419at2759"/>
<dbReference type="Pfam" id="PF03009">
    <property type="entry name" value="GDPD"/>
    <property type="match status" value="1"/>
</dbReference>
<dbReference type="SMART" id="SM00248">
    <property type="entry name" value="ANK"/>
    <property type="match status" value="7"/>
</dbReference>
<dbReference type="PRINTS" id="PR01415">
    <property type="entry name" value="ANKYRIN"/>
</dbReference>
<dbReference type="Gene3D" id="1.25.40.20">
    <property type="entry name" value="Ankyrin repeat-containing domain"/>
    <property type="match status" value="2"/>
</dbReference>
<name>A0A8H3FXZ4_9LECA</name>
<accession>A0A8H3FXZ4</accession>
<dbReference type="InterPro" id="IPR004331">
    <property type="entry name" value="SPX_dom"/>
</dbReference>
<dbReference type="Pfam" id="PF03105">
    <property type="entry name" value="SPX"/>
    <property type="match status" value="2"/>
</dbReference>
<dbReference type="PROSITE" id="PS50297">
    <property type="entry name" value="ANK_REP_REGION"/>
    <property type="match status" value="2"/>
</dbReference>
<dbReference type="Pfam" id="PF25329">
    <property type="entry name" value="C2_GDE1"/>
    <property type="match status" value="1"/>
</dbReference>
<dbReference type="InterPro" id="IPR030395">
    <property type="entry name" value="GP_PDE_dom"/>
</dbReference>
<dbReference type="InterPro" id="IPR036770">
    <property type="entry name" value="Ankyrin_rpt-contain_sf"/>
</dbReference>
<evidence type="ECO:0000256" key="1">
    <source>
        <dbReference type="ARBA" id="ARBA00022737"/>
    </source>
</evidence>
<evidence type="ECO:0000313" key="9">
    <source>
        <dbReference type="Proteomes" id="UP000664521"/>
    </source>
</evidence>
<dbReference type="PROSITE" id="PS51382">
    <property type="entry name" value="SPX"/>
    <property type="match status" value="1"/>
</dbReference>
<dbReference type="Proteomes" id="UP000664521">
    <property type="component" value="Unassembled WGS sequence"/>
</dbReference>
<dbReference type="CDD" id="cd08606">
    <property type="entry name" value="GDPD_YPL110cp_fungi"/>
    <property type="match status" value="1"/>
</dbReference>
<dbReference type="CDD" id="cd14484">
    <property type="entry name" value="SPX_GDE1_like"/>
    <property type="match status" value="1"/>
</dbReference>
<evidence type="ECO:0000259" key="7">
    <source>
        <dbReference type="PROSITE" id="PS51704"/>
    </source>
</evidence>
<dbReference type="SUPFAM" id="SSF48403">
    <property type="entry name" value="Ankyrin repeat"/>
    <property type="match status" value="1"/>
</dbReference>
<dbReference type="AlphaFoldDB" id="A0A8H3FXZ4"/>
<reference evidence="8" key="1">
    <citation type="submission" date="2021-03" db="EMBL/GenBank/DDBJ databases">
        <authorList>
            <person name="Tagirdzhanova G."/>
        </authorList>
    </citation>
    <scope>NUCLEOTIDE SEQUENCE</scope>
</reference>
<feature type="domain" description="GP-PDE" evidence="7">
    <location>
        <begin position="806"/>
        <end position="1143"/>
    </location>
</feature>
<feature type="non-terminal residue" evidence="8">
    <location>
        <position position="1150"/>
    </location>
</feature>
<feature type="domain" description="SPX" evidence="6">
    <location>
        <begin position="1"/>
        <end position="144"/>
    </location>
</feature>
<keyword evidence="3 4" id="KW-0040">ANK repeat</keyword>
<dbReference type="InterPro" id="IPR017946">
    <property type="entry name" value="PLC-like_Pdiesterase_TIM-brl"/>
</dbReference>
<evidence type="ECO:0000313" key="8">
    <source>
        <dbReference type="EMBL" id="CAF9933018.1"/>
    </source>
</evidence>
<dbReference type="Pfam" id="PF12796">
    <property type="entry name" value="Ank_2"/>
    <property type="match status" value="2"/>
</dbReference>
<keyword evidence="9" id="KW-1185">Reference proteome</keyword>
<dbReference type="PANTHER" id="PTHR22958:SF1">
    <property type="entry name" value="GLYCEROPHOSPHOCHOLINE PHOSPHODIESTERASE GPCPD1"/>
    <property type="match status" value="1"/>
</dbReference>
<feature type="region of interest" description="Disordered" evidence="5">
    <location>
        <begin position="893"/>
        <end position="944"/>
    </location>
</feature>
<feature type="repeat" description="ANK" evidence="4">
    <location>
        <begin position="528"/>
        <end position="560"/>
    </location>
</feature>
<dbReference type="EMBL" id="CAJPDS010000065">
    <property type="protein sequence ID" value="CAF9933018.1"/>
    <property type="molecule type" value="Genomic_DNA"/>
</dbReference>
<keyword evidence="1" id="KW-0677">Repeat</keyword>
<organism evidence="8 9">
    <name type="scientific">Heterodermia speciosa</name>
    <dbReference type="NCBI Taxonomy" id="116794"/>
    <lineage>
        <taxon>Eukaryota</taxon>
        <taxon>Fungi</taxon>
        <taxon>Dikarya</taxon>
        <taxon>Ascomycota</taxon>
        <taxon>Pezizomycotina</taxon>
        <taxon>Lecanoromycetes</taxon>
        <taxon>OSLEUM clade</taxon>
        <taxon>Lecanoromycetidae</taxon>
        <taxon>Caliciales</taxon>
        <taxon>Physciaceae</taxon>
        <taxon>Heterodermia</taxon>
    </lineage>
</organism>
<dbReference type="SUPFAM" id="SSF51695">
    <property type="entry name" value="PLC-like phosphodiesterases"/>
    <property type="match status" value="1"/>
</dbReference>
<evidence type="ECO:0000256" key="3">
    <source>
        <dbReference type="ARBA" id="ARBA00023043"/>
    </source>
</evidence>
<sequence>MKFGRNLPRNQVPEWAPQYIKYKALKKLIKSAAEAIKHGQTADTAEFFHSLDRNLEDVDGFYNKKYADAARRLKLLHDRYGESHLSTGGIDQDEIEDLMGALLELRGQLRNLKWYGEVNRRGFIKITKKLDKKVANASTQQRYLESKVDPKQFATNVLLQETMLAINDWLSSLGDVRFSDDQSSNGSFHSLRRTASKTSLSLPAGSADTADRALRNDDVAALQKLLKQVKCSAEDQADASYMSLCLNLLQRAISCRAKGCIDELLDHAETLDEHDDINQRNCIHRLIISIGRSKIPSEEDTLNETCGDLSMTNYITPAAAPTLAPHASRTREMDGVTCFGRGDRSVVLVQFLLDKLRPRQRDALQARDIYGRMPLHYAAQYGFVIICHILIARMQAWGQFEVEEGIDAPFWQDVDGYAPLHLSVIGGHALTTEALLGVENWKGLSDPKAGIHKHRSKSSEVLALATKENFVQIVKLLVAAGVDLDYQDDQGETALHVAARFGHVDCAKTLLDGSNNQKASTEKAENSFGWTPLFIACVDGQIGIVELLASAGADLERLDVSGWTAKEHAALRGHMDIANVLAGVTALPLCSDPSDSTSLPTTPSVTTFAERRSNGFSNGNGTPKTTEAIKTFGHRYLTSESLVLVSLGTMDMRKATEAVKLDRVPFSDAHSTQLDTALSLVVSATDANGEPSITDLPVQDNVNTEPIAFTTLDATKAKLIFDIVPTYAGSNEQRVGRGVALLSSIKPDIGSKRINLQGDLEVPIVAASTLEVIGSVRFNFLIITPFSHPHMSISEDQTYWKSMTSTMVIGHRGLGKNTAARRSLQLGENTIQSFIAAASLGAHYVEFGMPDIFHDVQLTKDHVPVIYHDFLVSETGIDAPVHTLTLEQFLHVNDSHTPRPSRPPSPQSRVQSSKTGDPRRSRSVSVGRTLKDGRTDMGEKMKHTRDYKQKGFKGNSRGDFIQEQFTTLEEMFKKLPEHIGFNIEMKYPMLHESEEQGMDTYAVELNSFVDTVLTKVYDLSSNKTRNIIFSSFHPDICLLLSFKQPSIPIFFLTDAGTTPVGDIRASSLQEAIRFASRWNLLGVVTAAEPLVVSPRLVKVVKESGLVCVSYGTLNNDSENVKLQVNEGIDAVIVDNVLAIRKGLTASEETE</sequence>
<feature type="repeat" description="ANK" evidence="4">
    <location>
        <begin position="490"/>
        <end position="522"/>
    </location>
</feature>
<keyword evidence="2" id="KW-0378">Hydrolase</keyword>
<dbReference type="GO" id="GO:0047389">
    <property type="term" value="F:glycerophosphocholine phosphodiesterase activity"/>
    <property type="evidence" value="ECO:0007669"/>
    <property type="project" value="TreeGrafter"/>
</dbReference>
<dbReference type="InterPro" id="IPR051578">
    <property type="entry name" value="GDPD"/>
</dbReference>
<dbReference type="GO" id="GO:0046475">
    <property type="term" value="P:glycerophospholipid catabolic process"/>
    <property type="evidence" value="ECO:0007669"/>
    <property type="project" value="TreeGrafter"/>
</dbReference>
<evidence type="ECO:0000256" key="2">
    <source>
        <dbReference type="ARBA" id="ARBA00022801"/>
    </source>
</evidence>
<comment type="caution">
    <text evidence="8">The sequence shown here is derived from an EMBL/GenBank/DDBJ whole genome shotgun (WGS) entry which is preliminary data.</text>
</comment>
<dbReference type="InterPro" id="IPR002110">
    <property type="entry name" value="Ankyrin_rpt"/>
</dbReference>
<evidence type="ECO:0000256" key="4">
    <source>
        <dbReference type="PROSITE-ProRule" id="PRU00023"/>
    </source>
</evidence>
<protein>
    <submittedName>
        <fullName evidence="8">Glycerophosphocholine phosphodiesterase</fullName>
    </submittedName>
</protein>
<dbReference type="PANTHER" id="PTHR22958">
    <property type="entry name" value="GLYCEROPHOSPHORYL DIESTER PHOSPHODIESTERASE"/>
    <property type="match status" value="1"/>
</dbReference>
<gene>
    <name evidence="8" type="primary">GDE1_2</name>
    <name evidence="8" type="ORF">HETSPECPRED_008518</name>
</gene>
<proteinExistence type="predicted"/>